<evidence type="ECO:0000313" key="3">
    <source>
        <dbReference type="Proteomes" id="UP001501734"/>
    </source>
</evidence>
<reference evidence="3" key="1">
    <citation type="journal article" date="2019" name="Int. J. Syst. Evol. Microbiol.">
        <title>The Global Catalogue of Microorganisms (GCM) 10K type strain sequencing project: providing services to taxonomists for standard genome sequencing and annotation.</title>
        <authorList>
            <consortium name="The Broad Institute Genomics Platform"/>
            <consortium name="The Broad Institute Genome Sequencing Center for Infectious Disease"/>
            <person name="Wu L."/>
            <person name="Ma J."/>
        </authorList>
    </citation>
    <scope>NUCLEOTIDE SEQUENCE [LARGE SCALE GENOMIC DNA]</scope>
    <source>
        <strain evidence="3">JCM 17250</strain>
    </source>
</reference>
<dbReference type="Proteomes" id="UP001501734">
    <property type="component" value="Unassembled WGS sequence"/>
</dbReference>
<feature type="chain" id="PRO_5045164111" evidence="1">
    <location>
        <begin position="22"/>
        <end position="684"/>
    </location>
</feature>
<sequence>MHKKFIFLIVLVFLVACSSEGTENTGGEQTSDTSDDKTEALTLSSEILFSYDHEDAGDYYLMSIQTDTDGKGIVFTEVEEIDRVTDYYTYFVNHNDEVIEGISLADDPDQERRCTDMFLSPNGQYMVYDCHDDGIEFSIYDMEQEKIIEQVPDFEIYLQDIVGISNDLTVYLQTMNDDGDDQFTLYDVETETSEHYVFADILDLEYPSFNAITPTDDGQKIFFDAITALFILNLDTGTVDEIANVEPLWETFDDDLIFIYNATISPDGKYAYYNISDNSNDTDYSEYVFHNLETDEIDSYAEFDYQTVRNFDLHGNLLIATGDQLQLYNFETKETKVIPDIALDRHSGYMTLAHNGQFIVYTGKVKNDDDTYTQNLYRVALGDTSTYQTTSLPVKAGVDHEPIEPLEDDQISLHDASLNEVEILNSLWEDSTQVMYPTEFPEQLRYRNNSFSGEPSDRDFTQFIYFDTGKVSANRNDITFSASVVGDDDNCIALSDLEVVKTIDGVDYYFYDYRNADVEVGVRIDNVCYIIKAEDYTEEEMLSMIESLEPIDTVFYNLPDDQFKFPTKFPIANPEVRYPRLRSNRDGESFSYSISYLGTEEKDVQMIVDRQHNEPNLYMSENHGFAVDVDGWDEAYFSEFNLELILFDGSDYYTIDLDIPDNVVEALEIDELTELYIEIGASFN</sequence>
<protein>
    <submittedName>
        <fullName evidence="2">Uncharacterized protein</fullName>
    </submittedName>
</protein>
<dbReference type="PROSITE" id="PS51257">
    <property type="entry name" value="PROKAR_LIPOPROTEIN"/>
    <property type="match status" value="1"/>
</dbReference>
<dbReference type="EMBL" id="BAABDL010000138">
    <property type="protein sequence ID" value="GAA4079276.1"/>
    <property type="molecule type" value="Genomic_DNA"/>
</dbReference>
<keyword evidence="1" id="KW-0732">Signal</keyword>
<dbReference type="RefSeq" id="WP_344913675.1">
    <property type="nucleotide sequence ID" value="NZ_BAABDL010000138.1"/>
</dbReference>
<evidence type="ECO:0000313" key="2">
    <source>
        <dbReference type="EMBL" id="GAA4079276.1"/>
    </source>
</evidence>
<proteinExistence type="predicted"/>
<organism evidence="2 3">
    <name type="scientific">Amphibacillus indicireducens</name>
    <dbReference type="NCBI Taxonomy" id="1076330"/>
    <lineage>
        <taxon>Bacteria</taxon>
        <taxon>Bacillati</taxon>
        <taxon>Bacillota</taxon>
        <taxon>Bacilli</taxon>
        <taxon>Bacillales</taxon>
        <taxon>Bacillaceae</taxon>
        <taxon>Amphibacillus</taxon>
    </lineage>
</organism>
<feature type="signal peptide" evidence="1">
    <location>
        <begin position="1"/>
        <end position="21"/>
    </location>
</feature>
<accession>A0ABP7W3H4</accession>
<evidence type="ECO:0000256" key="1">
    <source>
        <dbReference type="SAM" id="SignalP"/>
    </source>
</evidence>
<keyword evidence="3" id="KW-1185">Reference proteome</keyword>
<name>A0ABP7W3H4_9BACI</name>
<comment type="caution">
    <text evidence="2">The sequence shown here is derived from an EMBL/GenBank/DDBJ whole genome shotgun (WGS) entry which is preliminary data.</text>
</comment>
<gene>
    <name evidence="2" type="ORF">GCM10022410_24410</name>
</gene>
<dbReference type="SUPFAM" id="SSF82171">
    <property type="entry name" value="DPP6 N-terminal domain-like"/>
    <property type="match status" value="1"/>
</dbReference>